<evidence type="ECO:0000313" key="1">
    <source>
        <dbReference type="EMBL" id="SKB03364.1"/>
    </source>
</evidence>
<dbReference type="RefSeq" id="WP_078715587.1">
    <property type="nucleotide sequence ID" value="NZ_FUYG01000016.1"/>
</dbReference>
<dbReference type="Proteomes" id="UP000189735">
    <property type="component" value="Unassembled WGS sequence"/>
</dbReference>
<accession>A0A1T4YNF0</accession>
<gene>
    <name evidence="1" type="ORF">SAMN06295879_3711</name>
</gene>
<evidence type="ECO:0000313" key="2">
    <source>
        <dbReference type="Proteomes" id="UP000189735"/>
    </source>
</evidence>
<name>A0A1T4YNF0_9MICO</name>
<proteinExistence type="predicted"/>
<sequence>MSDLFSPVAVIIDISRSRTHPDRELLQRELNGVFAKVNELQPGVQRIEPTVGDEFQAVYGHLGHAFRATLLARLFLPEQIDCRFGLGSGEIKIVGHSVVGAVQDGSAWWSAREAINEARKREYSKLGFVRTWFRVAEGLGGAALESSDRAIGEAAVNAYLLTRDHIINTMSARTRRLFRGQLLGETQQSLAREEGITQSAVSQNLAKSGANALFASELLLLGSAQ</sequence>
<organism evidence="1 2">
    <name type="scientific">Agreia bicolorata</name>
    <dbReference type="NCBI Taxonomy" id="110935"/>
    <lineage>
        <taxon>Bacteria</taxon>
        <taxon>Bacillati</taxon>
        <taxon>Actinomycetota</taxon>
        <taxon>Actinomycetes</taxon>
        <taxon>Micrococcales</taxon>
        <taxon>Microbacteriaceae</taxon>
        <taxon>Agreia</taxon>
    </lineage>
</organism>
<dbReference type="InterPro" id="IPR032580">
    <property type="entry name" value="SatD"/>
</dbReference>
<reference evidence="2" key="1">
    <citation type="submission" date="2017-02" db="EMBL/GenBank/DDBJ databases">
        <authorList>
            <person name="Varghese N."/>
            <person name="Submissions S."/>
        </authorList>
    </citation>
    <scope>NUCLEOTIDE SEQUENCE [LARGE SCALE GENOMIC DNA]</scope>
    <source>
        <strain evidence="2">VKM Ac-2052</strain>
    </source>
</reference>
<dbReference type="Pfam" id="PF16264">
    <property type="entry name" value="SatD"/>
    <property type="match status" value="1"/>
</dbReference>
<dbReference type="EMBL" id="FUYG01000016">
    <property type="protein sequence ID" value="SKB03364.1"/>
    <property type="molecule type" value="Genomic_DNA"/>
</dbReference>
<protein>
    <submittedName>
        <fullName evidence="1">SatD family (SatD)</fullName>
    </submittedName>
</protein>
<dbReference type="AlphaFoldDB" id="A0A1T4YNF0"/>